<dbReference type="InterPro" id="IPR050980">
    <property type="entry name" value="2C_sensor_his_kinase"/>
</dbReference>
<dbReference type="GeneID" id="72430448"/>
<comment type="catalytic activity">
    <reaction evidence="1">
        <text>ATP + protein L-histidine = ADP + protein N-phospho-L-histidine.</text>
        <dbReference type="EC" id="2.7.13.3"/>
    </reaction>
</comment>
<keyword evidence="4" id="KW-1003">Cell membrane</keyword>
<evidence type="ECO:0000313" key="11">
    <source>
        <dbReference type="Proteomes" id="UP000001175"/>
    </source>
</evidence>
<evidence type="ECO:0000256" key="6">
    <source>
        <dbReference type="ARBA" id="ARBA00022741"/>
    </source>
</evidence>
<dbReference type="InterPro" id="IPR005467">
    <property type="entry name" value="His_kinase_dom"/>
</dbReference>
<dbReference type="Gene3D" id="3.30.565.10">
    <property type="entry name" value="Histidine kinase-like ATPase, C-terminal domain"/>
    <property type="match status" value="1"/>
</dbReference>
<evidence type="ECO:0000256" key="5">
    <source>
        <dbReference type="ARBA" id="ARBA00022679"/>
    </source>
</evidence>
<feature type="domain" description="Histidine kinase" evidence="9">
    <location>
        <begin position="227"/>
        <end position="446"/>
    </location>
</feature>
<gene>
    <name evidence="10" type="ordered locus">syc2502_c</name>
</gene>
<evidence type="ECO:0000256" key="3">
    <source>
        <dbReference type="ARBA" id="ARBA00012438"/>
    </source>
</evidence>
<dbReference type="AlphaFoldDB" id="A0A0H3K630"/>
<sequence length="457" mass="50286">MPSSPLIETTIPGLSQLLPAELQAIAGSAAEPTWWAMLQALRSQLAEVETGVVLTAPLPFLSDLSRLDHWLWVPEGLQGSLGLPQGNTQPTAALPLPRVLPLSLGDPLLQEPFCLVLSDRLSFLVILVPYPSQPSCYFSQTPEVLAEAVRLLAQHTAHHFPALQPELARALHRFRPLANVAETWAPFWAAVLQQWPTVAASDRPSTEEVSDRPDRSTVGADLELLQAIAHEVKTPLATIRTLTRSLLRRVDLPAQARKRLEAIDLECSEQIDRFGLFFRAVELENRESQALLLARTSLTEVFAETVPRWRKQAERRSLALDLQLPERMPAVVSDPTMLDQALTSLVERFTRNLPAGSRIEIVVSLAGAQLKLRLTATELVSDPSEQPRTAPRSLGQLLTVQPETGSLSLKLEVSKNLFQALGGKLTVRRRSPQASEVITVFLPVEPSDDATTADSPR</sequence>
<dbReference type="InterPro" id="IPR036890">
    <property type="entry name" value="HATPase_C_sf"/>
</dbReference>
<dbReference type="GO" id="GO:0005886">
    <property type="term" value="C:plasma membrane"/>
    <property type="evidence" value="ECO:0007669"/>
    <property type="project" value="UniProtKB-SubCell"/>
</dbReference>
<dbReference type="eggNOG" id="COG2205">
    <property type="taxonomic scope" value="Bacteria"/>
</dbReference>
<dbReference type="Gene3D" id="1.10.287.130">
    <property type="match status" value="1"/>
</dbReference>
<keyword evidence="5" id="KW-0808">Transferase</keyword>
<keyword evidence="7 10" id="KW-0418">Kinase</keyword>
<reference evidence="10 11" key="1">
    <citation type="journal article" date="2007" name="Photosyn. Res.">
        <title>Complete nucleotide sequence of the freshwater unicellular cyanobacterium Synechococcus elongatus PCC 6301 chromosome: gene content and organization.</title>
        <authorList>
            <person name="Sugita C."/>
            <person name="Ogata K."/>
            <person name="Shikata M."/>
            <person name="Jikuya H."/>
            <person name="Takano J."/>
            <person name="Furumichi M."/>
            <person name="Kanehisa M."/>
            <person name="Omata T."/>
            <person name="Sugiura M."/>
            <person name="Sugita M."/>
        </authorList>
    </citation>
    <scope>NUCLEOTIDE SEQUENCE [LARGE SCALE GENOMIC DNA]</scope>
    <source>
        <strain evidence="11">ATCC 27144 / PCC 6301 / SAUG 1402/1</strain>
    </source>
</reference>
<dbReference type="Proteomes" id="UP000001175">
    <property type="component" value="Chromosome"/>
</dbReference>
<dbReference type="InterPro" id="IPR036097">
    <property type="entry name" value="HisK_dim/P_sf"/>
</dbReference>
<evidence type="ECO:0000256" key="7">
    <source>
        <dbReference type="ARBA" id="ARBA00022777"/>
    </source>
</evidence>
<dbReference type="GO" id="GO:0000155">
    <property type="term" value="F:phosphorelay sensor kinase activity"/>
    <property type="evidence" value="ECO:0007669"/>
    <property type="project" value="InterPro"/>
</dbReference>
<dbReference type="KEGG" id="syc:syc2502_c"/>
<dbReference type="EC" id="2.7.13.3" evidence="3"/>
<dbReference type="RefSeq" id="WP_011244812.1">
    <property type="nucleotide sequence ID" value="NC_006576.1"/>
</dbReference>
<dbReference type="GO" id="GO:0005524">
    <property type="term" value="F:ATP binding"/>
    <property type="evidence" value="ECO:0007669"/>
    <property type="project" value="UniProtKB-KW"/>
</dbReference>
<dbReference type="InterPro" id="IPR003661">
    <property type="entry name" value="HisK_dim/P_dom"/>
</dbReference>
<dbReference type="CDD" id="cd00082">
    <property type="entry name" value="HisKA"/>
    <property type="match status" value="1"/>
</dbReference>
<evidence type="ECO:0000256" key="4">
    <source>
        <dbReference type="ARBA" id="ARBA00022475"/>
    </source>
</evidence>
<evidence type="ECO:0000256" key="1">
    <source>
        <dbReference type="ARBA" id="ARBA00000085"/>
    </source>
</evidence>
<evidence type="ECO:0000256" key="8">
    <source>
        <dbReference type="ARBA" id="ARBA00022840"/>
    </source>
</evidence>
<evidence type="ECO:0000259" key="9">
    <source>
        <dbReference type="PROSITE" id="PS50109"/>
    </source>
</evidence>
<dbReference type="PANTHER" id="PTHR44936:SF10">
    <property type="entry name" value="SENSOR PROTEIN RSTB"/>
    <property type="match status" value="1"/>
</dbReference>
<name>A0A0H3K630_SYNP6</name>
<dbReference type="SUPFAM" id="SSF47384">
    <property type="entry name" value="Homodimeric domain of signal transducing histidine kinase"/>
    <property type="match status" value="1"/>
</dbReference>
<accession>A0A0H3K630</accession>
<dbReference type="PROSITE" id="PS50109">
    <property type="entry name" value="HIS_KIN"/>
    <property type="match status" value="1"/>
</dbReference>
<protein>
    <recommendedName>
        <fullName evidence="3">histidine kinase</fullName>
        <ecNumber evidence="3">2.7.13.3</ecNumber>
    </recommendedName>
</protein>
<organism evidence="10 11">
    <name type="scientific">Synechococcus sp. (strain ATCC 27144 / PCC 6301 / SAUG 1402/1)</name>
    <name type="common">Anacystis nidulans</name>
    <dbReference type="NCBI Taxonomy" id="269084"/>
    <lineage>
        <taxon>Bacteria</taxon>
        <taxon>Bacillati</taxon>
        <taxon>Cyanobacteriota</taxon>
        <taxon>Cyanophyceae</taxon>
        <taxon>Synechococcales</taxon>
        <taxon>Synechococcaceae</taxon>
        <taxon>Synechococcus</taxon>
    </lineage>
</organism>
<evidence type="ECO:0000313" key="10">
    <source>
        <dbReference type="EMBL" id="BAD80692.1"/>
    </source>
</evidence>
<keyword evidence="6" id="KW-0547">Nucleotide-binding</keyword>
<proteinExistence type="predicted"/>
<keyword evidence="8" id="KW-0067">ATP-binding</keyword>
<keyword evidence="4" id="KW-0472">Membrane</keyword>
<dbReference type="PANTHER" id="PTHR44936">
    <property type="entry name" value="SENSOR PROTEIN CREC"/>
    <property type="match status" value="1"/>
</dbReference>
<dbReference type="EMBL" id="AP008231">
    <property type="protein sequence ID" value="BAD80692.1"/>
    <property type="molecule type" value="Genomic_DNA"/>
</dbReference>
<dbReference type="Pfam" id="PF00512">
    <property type="entry name" value="HisKA"/>
    <property type="match status" value="1"/>
</dbReference>
<evidence type="ECO:0000256" key="2">
    <source>
        <dbReference type="ARBA" id="ARBA00004651"/>
    </source>
</evidence>
<dbReference type="SUPFAM" id="SSF55874">
    <property type="entry name" value="ATPase domain of HSP90 chaperone/DNA topoisomerase II/histidine kinase"/>
    <property type="match status" value="1"/>
</dbReference>
<comment type="subcellular location">
    <subcellularLocation>
        <location evidence="2">Cell membrane</location>
        <topology evidence="2">Multi-pass membrane protein</topology>
    </subcellularLocation>
</comment>
<dbReference type="SMART" id="SM00388">
    <property type="entry name" value="HisKA"/>
    <property type="match status" value="1"/>
</dbReference>